<dbReference type="AlphaFoldDB" id="M4BPI7"/>
<feature type="transmembrane region" description="Helical" evidence="1">
    <location>
        <begin position="39"/>
        <end position="56"/>
    </location>
</feature>
<keyword evidence="3" id="KW-1185">Reference proteome</keyword>
<dbReference type="HOGENOM" id="CLU_2594933_0_0_1"/>
<keyword evidence="1" id="KW-1133">Transmembrane helix</keyword>
<evidence type="ECO:0000313" key="2">
    <source>
        <dbReference type="EnsemblProtists" id="HpaP808326"/>
    </source>
</evidence>
<organism evidence="2 3">
    <name type="scientific">Hyaloperonospora arabidopsidis (strain Emoy2)</name>
    <name type="common">Downy mildew agent</name>
    <name type="synonym">Peronospora arabidopsidis</name>
    <dbReference type="NCBI Taxonomy" id="559515"/>
    <lineage>
        <taxon>Eukaryota</taxon>
        <taxon>Sar</taxon>
        <taxon>Stramenopiles</taxon>
        <taxon>Oomycota</taxon>
        <taxon>Peronosporomycetes</taxon>
        <taxon>Peronosporales</taxon>
        <taxon>Peronosporaceae</taxon>
        <taxon>Hyaloperonospora</taxon>
    </lineage>
</organism>
<keyword evidence="1" id="KW-0812">Transmembrane</keyword>
<evidence type="ECO:0000313" key="3">
    <source>
        <dbReference type="Proteomes" id="UP000011713"/>
    </source>
</evidence>
<dbReference type="EnsemblProtists" id="HpaT808326">
    <property type="protein sequence ID" value="HpaP808326"/>
    <property type="gene ID" value="HpaG808326"/>
</dbReference>
<evidence type="ECO:0000256" key="1">
    <source>
        <dbReference type="SAM" id="Phobius"/>
    </source>
</evidence>
<name>M4BPI7_HYAAE</name>
<protein>
    <submittedName>
        <fullName evidence="2">Uncharacterized protein</fullName>
    </submittedName>
</protein>
<dbReference type="VEuPathDB" id="FungiDB:HpaG808326"/>
<reference evidence="3" key="1">
    <citation type="journal article" date="2010" name="Science">
        <title>Signatures of adaptation to obligate biotrophy in the Hyaloperonospora arabidopsidis genome.</title>
        <authorList>
            <person name="Baxter L."/>
            <person name="Tripathy S."/>
            <person name="Ishaque N."/>
            <person name="Boot N."/>
            <person name="Cabral A."/>
            <person name="Kemen E."/>
            <person name="Thines M."/>
            <person name="Ah-Fong A."/>
            <person name="Anderson R."/>
            <person name="Badejoko W."/>
            <person name="Bittner-Eddy P."/>
            <person name="Boore J.L."/>
            <person name="Chibucos M.C."/>
            <person name="Coates M."/>
            <person name="Dehal P."/>
            <person name="Delehaunty K."/>
            <person name="Dong S."/>
            <person name="Downton P."/>
            <person name="Dumas B."/>
            <person name="Fabro G."/>
            <person name="Fronick C."/>
            <person name="Fuerstenberg S.I."/>
            <person name="Fulton L."/>
            <person name="Gaulin E."/>
            <person name="Govers F."/>
            <person name="Hughes L."/>
            <person name="Humphray S."/>
            <person name="Jiang R.H."/>
            <person name="Judelson H."/>
            <person name="Kamoun S."/>
            <person name="Kyung K."/>
            <person name="Meijer H."/>
            <person name="Minx P."/>
            <person name="Morris P."/>
            <person name="Nelson J."/>
            <person name="Phuntumart V."/>
            <person name="Qutob D."/>
            <person name="Rehmany A."/>
            <person name="Rougon-Cardoso A."/>
            <person name="Ryden P."/>
            <person name="Torto-Alalibo T."/>
            <person name="Studholme D."/>
            <person name="Wang Y."/>
            <person name="Win J."/>
            <person name="Wood J."/>
            <person name="Clifton S.W."/>
            <person name="Rogers J."/>
            <person name="Van den Ackerveken G."/>
            <person name="Jones J.D."/>
            <person name="McDowell J.M."/>
            <person name="Beynon J."/>
            <person name="Tyler B.M."/>
        </authorList>
    </citation>
    <scope>NUCLEOTIDE SEQUENCE [LARGE SCALE GENOMIC DNA]</scope>
    <source>
        <strain evidence="3">Emoy2</strain>
    </source>
</reference>
<accession>M4BPI7</accession>
<keyword evidence="1" id="KW-0472">Membrane</keyword>
<proteinExistence type="predicted"/>
<dbReference type="Proteomes" id="UP000011713">
    <property type="component" value="Unassembled WGS sequence"/>
</dbReference>
<sequence>MLLTGTFYLTSLSATVDCPAIQLLLITNKVSGYVVTTSVIYHDTVLLLLAFSFCWLKTSGVMAGHSQKGPWKPSVDQVPD</sequence>
<dbReference type="InParanoid" id="M4BPI7"/>
<reference evidence="2" key="2">
    <citation type="submission" date="2015-06" db="UniProtKB">
        <authorList>
            <consortium name="EnsemblProtists"/>
        </authorList>
    </citation>
    <scope>IDENTIFICATION</scope>
    <source>
        <strain evidence="2">Emoy2</strain>
    </source>
</reference>
<dbReference type="EMBL" id="JH598509">
    <property type="status" value="NOT_ANNOTATED_CDS"/>
    <property type="molecule type" value="Genomic_DNA"/>
</dbReference>